<dbReference type="Gene3D" id="3.40.50.1360">
    <property type="match status" value="1"/>
</dbReference>
<dbReference type="PANTHER" id="PTHR11934:SF0">
    <property type="entry name" value="RIBOSE-5-PHOSPHATE ISOMERASE"/>
    <property type="match status" value="1"/>
</dbReference>
<reference evidence="3 4" key="1">
    <citation type="journal article" date="2018" name="Syst. Appl. Microbiol.">
        <title>A new symbiotic nanoarchaeote (Candidatus Nanoclepta minutus) and its host (Zestosphaera tikiterensis gen. nov., sp. nov.) from a New Zealand hot spring.</title>
        <authorList>
            <person name="St John E."/>
            <person name="Liu Y."/>
            <person name="Podar M."/>
            <person name="Stott M.B."/>
            <person name="Meneghin J."/>
            <person name="Chen Z."/>
            <person name="Lagutin K."/>
            <person name="Mitchell K."/>
            <person name="Reysenbach A.L."/>
        </authorList>
    </citation>
    <scope>NUCLEOTIDE SEQUENCE [LARGE SCALE GENOMIC DNA]</scope>
    <source>
        <strain evidence="3">NZ3</strain>
    </source>
</reference>
<dbReference type="InterPro" id="IPR037171">
    <property type="entry name" value="NagB/RpiA_transferase-like"/>
</dbReference>
<dbReference type="CDD" id="cd01398">
    <property type="entry name" value="RPI_A"/>
    <property type="match status" value="1"/>
</dbReference>
<dbReference type="GO" id="GO:0004751">
    <property type="term" value="F:ribose-5-phosphate isomerase activity"/>
    <property type="evidence" value="ECO:0007669"/>
    <property type="project" value="UniProtKB-UniRule"/>
</dbReference>
<dbReference type="Proteomes" id="UP000244093">
    <property type="component" value="Unassembled WGS sequence"/>
</dbReference>
<protein>
    <recommendedName>
        <fullName evidence="2">Ribose 5-phosphate isomerase A</fullName>
        <ecNumber evidence="2">5.3.1.6</ecNumber>
    </recommendedName>
</protein>
<gene>
    <name evidence="3" type="ORF">B7O98_03935</name>
</gene>
<dbReference type="PANTHER" id="PTHR11934">
    <property type="entry name" value="RIBOSE-5-PHOSPHATE ISOMERASE"/>
    <property type="match status" value="1"/>
</dbReference>
<sequence>MGGVSDEVFTARKAAAMEALKFLVDVNSVGVGTGSTTALVIELAHKHGLLKGKALVPSSMDTAQILSDLGYLVVDSSTVDFLDVYIDSADEVDLNGRMIKGGGAAHLMEKLLARHSKLRVFVVDEFKVVEKLGSKHLIPVEVIPKALKMVLNDMRRLGFNAVLRTSSGKRGPTVSDTLGVIVDVKPPEGMALEEIYKTLKSITGVVEVGLFLDEADVIVVGTSRGDVRRIVRNSERIRGLEGW</sequence>
<comment type="caution">
    <text evidence="3">The sequence shown here is derived from an EMBL/GenBank/DDBJ whole genome shotgun (WGS) entry which is preliminary data.</text>
</comment>
<evidence type="ECO:0000256" key="2">
    <source>
        <dbReference type="NCBIfam" id="TIGR00021"/>
    </source>
</evidence>
<evidence type="ECO:0000256" key="1">
    <source>
        <dbReference type="ARBA" id="ARBA00023235"/>
    </source>
</evidence>
<dbReference type="SUPFAM" id="SSF100950">
    <property type="entry name" value="NagB/RpiA/CoA transferase-like"/>
    <property type="match status" value="1"/>
</dbReference>
<dbReference type="NCBIfam" id="TIGR00021">
    <property type="entry name" value="rpiA"/>
    <property type="match status" value="1"/>
</dbReference>
<dbReference type="Gene3D" id="3.30.70.260">
    <property type="match status" value="1"/>
</dbReference>
<dbReference type="Pfam" id="PF06026">
    <property type="entry name" value="Rib_5-P_isom_A"/>
    <property type="match status" value="1"/>
</dbReference>
<dbReference type="AlphaFoldDB" id="A0A2R7Y849"/>
<proteinExistence type="predicted"/>
<name>A0A2R7Y849_9CREN</name>
<dbReference type="EC" id="5.3.1.6" evidence="2"/>
<dbReference type="GO" id="GO:0006014">
    <property type="term" value="P:D-ribose metabolic process"/>
    <property type="evidence" value="ECO:0007669"/>
    <property type="project" value="TreeGrafter"/>
</dbReference>
<keyword evidence="1 3" id="KW-0413">Isomerase</keyword>
<dbReference type="SUPFAM" id="SSF75445">
    <property type="entry name" value="D-ribose-5-phosphate isomerase (RpiA), lid domain"/>
    <property type="match status" value="1"/>
</dbReference>
<dbReference type="GO" id="GO:0009052">
    <property type="term" value="P:pentose-phosphate shunt, non-oxidative branch"/>
    <property type="evidence" value="ECO:0007669"/>
    <property type="project" value="InterPro"/>
</dbReference>
<dbReference type="EMBL" id="NBVN01000002">
    <property type="protein sequence ID" value="PUA33577.1"/>
    <property type="molecule type" value="Genomic_DNA"/>
</dbReference>
<dbReference type="GO" id="GO:0005829">
    <property type="term" value="C:cytosol"/>
    <property type="evidence" value="ECO:0007669"/>
    <property type="project" value="TreeGrafter"/>
</dbReference>
<organism evidence="3 4">
    <name type="scientific">Zestosphaera tikiterensis</name>
    <dbReference type="NCBI Taxonomy" id="1973259"/>
    <lineage>
        <taxon>Archaea</taxon>
        <taxon>Thermoproteota</taxon>
        <taxon>Thermoprotei</taxon>
        <taxon>Desulfurococcales</taxon>
        <taxon>Desulfurococcaceae</taxon>
        <taxon>Zestosphaera</taxon>
    </lineage>
</organism>
<accession>A0A2R7Y849</accession>
<dbReference type="InterPro" id="IPR004788">
    <property type="entry name" value="Ribose5P_isomerase_type_A"/>
</dbReference>
<evidence type="ECO:0000313" key="4">
    <source>
        <dbReference type="Proteomes" id="UP000244093"/>
    </source>
</evidence>
<evidence type="ECO:0000313" key="3">
    <source>
        <dbReference type="EMBL" id="PUA33577.1"/>
    </source>
</evidence>